<dbReference type="Gene3D" id="3.40.50.300">
    <property type="entry name" value="P-loop containing nucleotide triphosphate hydrolases"/>
    <property type="match status" value="1"/>
</dbReference>
<dbReference type="Pfam" id="PF01582">
    <property type="entry name" value="TIR"/>
    <property type="match status" value="1"/>
</dbReference>
<evidence type="ECO:0000256" key="1">
    <source>
        <dbReference type="ARBA" id="ARBA00011982"/>
    </source>
</evidence>
<evidence type="ECO:0000313" key="9">
    <source>
        <dbReference type="Proteomes" id="UP001314170"/>
    </source>
</evidence>
<dbReference type="InterPro" id="IPR001611">
    <property type="entry name" value="Leu-rich_rpt"/>
</dbReference>
<evidence type="ECO:0000256" key="4">
    <source>
        <dbReference type="ARBA" id="ARBA00022801"/>
    </source>
</evidence>
<name>A0AAV1QLC6_9ROSI</name>
<proteinExistence type="predicted"/>
<gene>
    <name evidence="8" type="ORF">DCAF_LOCUS92</name>
</gene>
<evidence type="ECO:0000259" key="7">
    <source>
        <dbReference type="PROSITE" id="PS50104"/>
    </source>
</evidence>
<dbReference type="SMART" id="SM00255">
    <property type="entry name" value="TIR"/>
    <property type="match status" value="1"/>
</dbReference>
<dbReference type="Pfam" id="PF00931">
    <property type="entry name" value="NB-ARC"/>
    <property type="match status" value="1"/>
</dbReference>
<dbReference type="GO" id="GO:0007165">
    <property type="term" value="P:signal transduction"/>
    <property type="evidence" value="ECO:0007669"/>
    <property type="project" value="InterPro"/>
</dbReference>
<dbReference type="InterPro" id="IPR035897">
    <property type="entry name" value="Toll_tir_struct_dom_sf"/>
</dbReference>
<dbReference type="FunFam" id="3.40.50.10140:FF:000007">
    <property type="entry name" value="Disease resistance protein (TIR-NBS-LRR class)"/>
    <property type="match status" value="1"/>
</dbReference>
<keyword evidence="2" id="KW-0433">Leucine-rich repeat</keyword>
<dbReference type="AlphaFoldDB" id="A0AAV1QLC6"/>
<dbReference type="SUPFAM" id="SSF52058">
    <property type="entry name" value="L domain-like"/>
    <property type="match status" value="1"/>
</dbReference>
<dbReference type="GO" id="GO:0043531">
    <property type="term" value="F:ADP binding"/>
    <property type="evidence" value="ECO:0007669"/>
    <property type="project" value="InterPro"/>
</dbReference>
<evidence type="ECO:0000256" key="3">
    <source>
        <dbReference type="ARBA" id="ARBA00022737"/>
    </source>
</evidence>
<dbReference type="SUPFAM" id="SSF52200">
    <property type="entry name" value="Toll/Interleukin receptor TIR domain"/>
    <property type="match status" value="1"/>
</dbReference>
<feature type="domain" description="TIR" evidence="7">
    <location>
        <begin position="13"/>
        <end position="180"/>
    </location>
</feature>
<accession>A0AAV1QLC6</accession>
<dbReference type="Gene3D" id="3.80.10.10">
    <property type="entry name" value="Ribonuclease Inhibitor"/>
    <property type="match status" value="2"/>
</dbReference>
<keyword evidence="3" id="KW-0677">Repeat</keyword>
<evidence type="ECO:0000313" key="8">
    <source>
        <dbReference type="EMBL" id="CAK7322482.1"/>
    </source>
</evidence>
<dbReference type="InterPro" id="IPR032675">
    <property type="entry name" value="LRR_dom_sf"/>
</dbReference>
<dbReference type="FunFam" id="3.80.10.10:FF:000386">
    <property type="entry name" value="Disease resistance protein RPS4"/>
    <property type="match status" value="1"/>
</dbReference>
<dbReference type="Proteomes" id="UP001314170">
    <property type="component" value="Unassembled WGS sequence"/>
</dbReference>
<dbReference type="InterPro" id="IPR045344">
    <property type="entry name" value="C-JID"/>
</dbReference>
<dbReference type="PRINTS" id="PR00364">
    <property type="entry name" value="DISEASERSIST"/>
</dbReference>
<keyword evidence="9" id="KW-1185">Reference proteome</keyword>
<dbReference type="Gene3D" id="3.40.50.10140">
    <property type="entry name" value="Toll/interleukin-1 receptor homology (TIR) domain"/>
    <property type="match status" value="1"/>
</dbReference>
<dbReference type="InterPro" id="IPR027417">
    <property type="entry name" value="P-loop_NTPase"/>
</dbReference>
<dbReference type="InterPro" id="IPR044974">
    <property type="entry name" value="Disease_R_plants"/>
</dbReference>
<comment type="caution">
    <text evidence="8">The sequence shown here is derived from an EMBL/GenBank/DDBJ whole genome shotgun (WGS) entry which is preliminary data.</text>
</comment>
<dbReference type="PANTHER" id="PTHR11017:SF479">
    <property type="entry name" value="DISEASE RESISTANCE PROTEIN (TIR-NBS-LRR CLASS) FAMILY"/>
    <property type="match status" value="1"/>
</dbReference>
<dbReference type="SUPFAM" id="SSF52540">
    <property type="entry name" value="P-loop containing nucleoside triphosphate hydrolases"/>
    <property type="match status" value="1"/>
</dbReference>
<comment type="catalytic activity">
    <reaction evidence="6">
        <text>NAD(+) + H2O = ADP-D-ribose + nicotinamide + H(+)</text>
        <dbReference type="Rhea" id="RHEA:16301"/>
        <dbReference type="ChEBI" id="CHEBI:15377"/>
        <dbReference type="ChEBI" id="CHEBI:15378"/>
        <dbReference type="ChEBI" id="CHEBI:17154"/>
        <dbReference type="ChEBI" id="CHEBI:57540"/>
        <dbReference type="ChEBI" id="CHEBI:57967"/>
        <dbReference type="EC" id="3.2.2.6"/>
    </reaction>
    <physiologicalReaction direction="left-to-right" evidence="6">
        <dbReference type="Rhea" id="RHEA:16302"/>
    </physiologicalReaction>
</comment>
<evidence type="ECO:0000256" key="2">
    <source>
        <dbReference type="ARBA" id="ARBA00022614"/>
    </source>
</evidence>
<protein>
    <recommendedName>
        <fullName evidence="1">ADP-ribosyl cyclase/cyclic ADP-ribose hydrolase</fullName>
        <ecNumber evidence="1">3.2.2.6</ecNumber>
    </recommendedName>
</protein>
<dbReference type="InterPro" id="IPR002182">
    <property type="entry name" value="NB-ARC"/>
</dbReference>
<dbReference type="Pfam" id="PF20160">
    <property type="entry name" value="C-JID"/>
    <property type="match status" value="1"/>
</dbReference>
<dbReference type="GO" id="GO:0006952">
    <property type="term" value="P:defense response"/>
    <property type="evidence" value="ECO:0007669"/>
    <property type="project" value="InterPro"/>
</dbReference>
<sequence length="1084" mass="122354">MASSSTSTPIPPKKYDVFLSFRGEDTRRGFTSHLYDALDRNKKILTFIDNDLVRGDEISSSLSKTIEESKLSVIIFSENYASSKWCLEELVQILECRKKYGQIVVPVFYSVAPSQVRNQTGSFGDAFDRLIKEKALAMDKVQSFRSTLKDAGGLSGRHLGEFELESEFVQKIVGDILKKLSNMSSSQTKDLVGIDARLAKIESLLNEESQDVSLVGIWGMGGIGKTTIAKAVLSKIQTQFDGTFFANFREELKRCSMVDLERSFLSQLLGQEILNGSEQIEGISLDTSKLSRETHLESDAFAEMCRLRFLQIFDGYPFTRLHLPSSGLDCLSDELRYLRWDGFPSKSLPQNFCAENLVELDFSWSKVEKLWRGVQDLVNLRRIELSGCECLTELPDLSKANNLEFLDLEGCQSLTEVPSSFQCLEKLETLYLNECYNLRSLPTRFDSTVLSELSMTKCLGISKCPEVISQNMKSLSVSGTSVRDVAGSITSTLETLIMGGCSNISKFPEGLRDIEELDLSGTAIEEVPSSIQFLTRLDTLYMRGCSKLESFPETTGPIKSLDTLDLGKTGIKQLPSSFKARDCASQETVNLRSGSISLDFSNCFKLDQKALSADMHLKIQSAKMRYIEMIFPGSEIPEWFRDQGVGSSVTIRFPLNCQQLKGIAFCFAFLIPSHDLIYNFIKGEHAPIKFGCRVKTKNGEHKEALADLPNGYITIPFYSDHKFLKYEAIVSENRFSKYSGKEVTFEFYPRVSEYHDPVRTEEQLGEIKKLCKVKRCGVYLHFDENLPSKKHSDEYLSEEDSVDDEMEGSAINFKSTPLQISYHIASDSSFSETERFPFLRNIVLDHGTVHEEINLNWMLMRAGDQRKDTVRCMLMRAGLITPPPMLVMGQKKGPSGIPSTTHDALRKQDVYSRLFSFVRVSQEKRINSFMAYLYISNDGHDRLYVFNCHFPCLSELAFSISHVTAKITVKTAKWMTPYVADIQKFGNVKHVPQMKKIVILQRFEYGKATDDQTYAEVGSHVEVRSENSDAKRKTVFYVMDEADLEWLRRSMVAIISGSVDYGCLQSDLKGIGLDPFQLRFLGGS</sequence>
<keyword evidence="5" id="KW-0520">NAD</keyword>
<dbReference type="EC" id="3.2.2.6" evidence="1"/>
<dbReference type="PANTHER" id="PTHR11017">
    <property type="entry name" value="LEUCINE-RICH REPEAT-CONTAINING PROTEIN"/>
    <property type="match status" value="1"/>
</dbReference>
<evidence type="ECO:0000256" key="5">
    <source>
        <dbReference type="ARBA" id="ARBA00023027"/>
    </source>
</evidence>
<reference evidence="8 9" key="1">
    <citation type="submission" date="2024-01" db="EMBL/GenBank/DDBJ databases">
        <authorList>
            <person name="Waweru B."/>
        </authorList>
    </citation>
    <scope>NUCLEOTIDE SEQUENCE [LARGE SCALE GENOMIC DNA]</scope>
</reference>
<dbReference type="GO" id="GO:0061809">
    <property type="term" value="F:NAD+ nucleosidase activity, cyclic ADP-ribose generating"/>
    <property type="evidence" value="ECO:0007669"/>
    <property type="project" value="UniProtKB-EC"/>
</dbReference>
<dbReference type="InterPro" id="IPR000157">
    <property type="entry name" value="TIR_dom"/>
</dbReference>
<dbReference type="EMBL" id="CAWUPB010000026">
    <property type="protein sequence ID" value="CAK7322482.1"/>
    <property type="molecule type" value="Genomic_DNA"/>
</dbReference>
<keyword evidence="4" id="KW-0378">Hydrolase</keyword>
<evidence type="ECO:0000256" key="6">
    <source>
        <dbReference type="ARBA" id="ARBA00047304"/>
    </source>
</evidence>
<dbReference type="Pfam" id="PF00560">
    <property type="entry name" value="LRR_1"/>
    <property type="match status" value="1"/>
</dbReference>
<organism evidence="8 9">
    <name type="scientific">Dovyalis caffra</name>
    <dbReference type="NCBI Taxonomy" id="77055"/>
    <lineage>
        <taxon>Eukaryota</taxon>
        <taxon>Viridiplantae</taxon>
        <taxon>Streptophyta</taxon>
        <taxon>Embryophyta</taxon>
        <taxon>Tracheophyta</taxon>
        <taxon>Spermatophyta</taxon>
        <taxon>Magnoliopsida</taxon>
        <taxon>eudicotyledons</taxon>
        <taxon>Gunneridae</taxon>
        <taxon>Pentapetalae</taxon>
        <taxon>rosids</taxon>
        <taxon>fabids</taxon>
        <taxon>Malpighiales</taxon>
        <taxon>Salicaceae</taxon>
        <taxon>Flacourtieae</taxon>
        <taxon>Dovyalis</taxon>
    </lineage>
</organism>
<dbReference type="PROSITE" id="PS50104">
    <property type="entry name" value="TIR"/>
    <property type="match status" value="1"/>
</dbReference>